<dbReference type="FunFam" id="3.10.20.10:FF:000002">
    <property type="entry name" value="60S ribosomal protein L18a"/>
    <property type="match status" value="1"/>
</dbReference>
<keyword evidence="5" id="KW-1133">Transmembrane helix</keyword>
<protein>
    <recommendedName>
        <fullName evidence="6">Large ribosomal subunit protein eL20 domain-containing protein</fullName>
    </recommendedName>
</protein>
<dbReference type="AlphaFoldDB" id="A0AAD9WQG3"/>
<dbReference type="Pfam" id="PF01775">
    <property type="entry name" value="Ribosomal_L18A"/>
    <property type="match status" value="1"/>
</dbReference>
<gene>
    <name evidence="7" type="ORF">Ddye_026423</name>
</gene>
<comment type="caution">
    <text evidence="7">The sequence shown here is derived from an EMBL/GenBank/DDBJ whole genome shotgun (WGS) entry which is preliminary data.</text>
</comment>
<comment type="similarity">
    <text evidence="1">Belongs to the eukaryotic ribosomal protein eL20 family.</text>
</comment>
<organism evidence="7 8">
    <name type="scientific">Dipteronia dyeriana</name>
    <dbReference type="NCBI Taxonomy" id="168575"/>
    <lineage>
        <taxon>Eukaryota</taxon>
        <taxon>Viridiplantae</taxon>
        <taxon>Streptophyta</taxon>
        <taxon>Embryophyta</taxon>
        <taxon>Tracheophyta</taxon>
        <taxon>Spermatophyta</taxon>
        <taxon>Magnoliopsida</taxon>
        <taxon>eudicotyledons</taxon>
        <taxon>Gunneridae</taxon>
        <taxon>Pentapetalae</taxon>
        <taxon>rosids</taxon>
        <taxon>malvids</taxon>
        <taxon>Sapindales</taxon>
        <taxon>Sapindaceae</taxon>
        <taxon>Hippocastanoideae</taxon>
        <taxon>Acereae</taxon>
        <taxon>Dipteronia</taxon>
    </lineage>
</organism>
<accession>A0AAD9WQG3</accession>
<dbReference type="PANTHER" id="PTHR10052">
    <property type="entry name" value="60S RIBOSOMAL PROTEIN L18A"/>
    <property type="match status" value="1"/>
</dbReference>
<evidence type="ECO:0000313" key="8">
    <source>
        <dbReference type="Proteomes" id="UP001280121"/>
    </source>
</evidence>
<evidence type="ECO:0000256" key="1">
    <source>
        <dbReference type="ARBA" id="ARBA00009362"/>
    </source>
</evidence>
<dbReference type="GO" id="GO:0005840">
    <property type="term" value="C:ribosome"/>
    <property type="evidence" value="ECO:0007669"/>
    <property type="project" value="UniProtKB-KW"/>
</dbReference>
<dbReference type="FunFam" id="3.10.20.10:FF:000001">
    <property type="entry name" value="60S ribosomal protein L18a"/>
    <property type="match status" value="1"/>
</dbReference>
<feature type="domain" description="Large ribosomal subunit protein eL20" evidence="6">
    <location>
        <begin position="146"/>
        <end position="267"/>
    </location>
</feature>
<feature type="transmembrane region" description="Helical" evidence="5">
    <location>
        <begin position="102"/>
        <end position="128"/>
    </location>
</feature>
<dbReference type="Gene3D" id="3.10.20.10">
    <property type="match status" value="2"/>
</dbReference>
<dbReference type="InterPro" id="IPR028877">
    <property type="entry name" value="Ribosomal_eL20"/>
</dbReference>
<feature type="region of interest" description="Disordered" evidence="4">
    <location>
        <begin position="1"/>
        <end position="31"/>
    </location>
</feature>
<evidence type="ECO:0000259" key="6">
    <source>
        <dbReference type="Pfam" id="PF01775"/>
    </source>
</evidence>
<name>A0AAD9WQG3_9ROSI</name>
<keyword evidence="8" id="KW-1185">Reference proteome</keyword>
<dbReference type="EMBL" id="JANJYI010000008">
    <property type="protein sequence ID" value="KAK2638628.1"/>
    <property type="molecule type" value="Genomic_DNA"/>
</dbReference>
<keyword evidence="5" id="KW-0812">Transmembrane</keyword>
<dbReference type="SUPFAM" id="SSF160374">
    <property type="entry name" value="RplX-like"/>
    <property type="match status" value="1"/>
</dbReference>
<keyword evidence="2" id="KW-0689">Ribosomal protein</keyword>
<dbReference type="InterPro" id="IPR021138">
    <property type="entry name" value="Ribosomal_eL20_eukaryotes"/>
</dbReference>
<evidence type="ECO:0000256" key="2">
    <source>
        <dbReference type="ARBA" id="ARBA00022980"/>
    </source>
</evidence>
<dbReference type="HAMAP" id="MF_00273">
    <property type="entry name" value="Ribosomal_eL20"/>
    <property type="match status" value="1"/>
</dbReference>
<dbReference type="InterPro" id="IPR023573">
    <property type="entry name" value="Ribosomal_eL20_dom"/>
</dbReference>
<keyword evidence="5" id="KW-0472">Membrane</keyword>
<keyword evidence="3" id="KW-0687">Ribonucleoprotein</keyword>
<evidence type="ECO:0000313" key="7">
    <source>
        <dbReference type="EMBL" id="KAK2638628.1"/>
    </source>
</evidence>
<dbReference type="GO" id="GO:0006412">
    <property type="term" value="P:translation"/>
    <property type="evidence" value="ECO:0007669"/>
    <property type="project" value="InterPro"/>
</dbReference>
<evidence type="ECO:0000256" key="5">
    <source>
        <dbReference type="SAM" id="Phobius"/>
    </source>
</evidence>
<evidence type="ECO:0000256" key="4">
    <source>
        <dbReference type="SAM" id="MobiDB-lite"/>
    </source>
</evidence>
<evidence type="ECO:0000256" key="3">
    <source>
        <dbReference type="ARBA" id="ARBA00023274"/>
    </source>
</evidence>
<dbReference type="GO" id="GO:1990904">
    <property type="term" value="C:ribonucleoprotein complex"/>
    <property type="evidence" value="ECO:0007669"/>
    <property type="project" value="UniProtKB-KW"/>
</dbReference>
<feature type="compositionally biased region" description="Basic and acidic residues" evidence="4">
    <location>
        <begin position="1"/>
        <end position="13"/>
    </location>
</feature>
<dbReference type="Proteomes" id="UP001280121">
    <property type="component" value="Unassembled WGS sequence"/>
</dbReference>
<sequence>MSEDDKNRGVVVDHHHHQHQHHEPQPQPLPLPLPPPQYGTFQGVANYPPPHPPAVGFPQPVPPPGATSPPYYPQGYQAVPGYAVAEGRPVRERRLPCCGIGIGWLLFIIGFFLGAIPWYLGLFVMLCARIDHREKPGYIACTIAFHQYQVVGRALPTENVDHPKIYRMKLWATNEVRAKSKFWYFLRKLKRVKKSNGQILAINEIFEKNPTTIKNYGIWLRYQSRTGYHNMYKEYRDTTLNGGVEQMYTEMASRHRVRSPCIQIIKTATVPAKECKRESIQQFHNSKIKFPMAFKKVRPPSRKLKTTYKASRPNLFM</sequence>
<proteinExistence type="inferred from homology"/>
<reference evidence="7" key="1">
    <citation type="journal article" date="2023" name="Plant J.">
        <title>Genome sequences and population genomics provide insights into the demographic history, inbreeding, and mutation load of two 'living fossil' tree species of Dipteronia.</title>
        <authorList>
            <person name="Feng Y."/>
            <person name="Comes H.P."/>
            <person name="Chen J."/>
            <person name="Zhu S."/>
            <person name="Lu R."/>
            <person name="Zhang X."/>
            <person name="Li P."/>
            <person name="Qiu J."/>
            <person name="Olsen K.M."/>
            <person name="Qiu Y."/>
        </authorList>
    </citation>
    <scope>NUCLEOTIDE SEQUENCE</scope>
    <source>
        <strain evidence="7">KIB01</strain>
    </source>
</reference>
<dbReference type="GO" id="GO:0003735">
    <property type="term" value="F:structural constituent of ribosome"/>
    <property type="evidence" value="ECO:0007669"/>
    <property type="project" value="InterPro"/>
</dbReference>